<proteinExistence type="predicted"/>
<dbReference type="EMBL" id="LAZR01000091">
    <property type="protein sequence ID" value="KKN92875.1"/>
    <property type="molecule type" value="Genomic_DNA"/>
</dbReference>
<accession>A0A0F9UI23</accession>
<comment type="caution">
    <text evidence="1">The sequence shown here is derived from an EMBL/GenBank/DDBJ whole genome shotgun (WGS) entry which is preliminary data.</text>
</comment>
<dbReference type="SUPFAM" id="SSF52309">
    <property type="entry name" value="N-(deoxy)ribosyltransferase-like"/>
    <property type="match status" value="1"/>
</dbReference>
<sequence length="145" mass="15748">MKVFLAGIIQGSLAEPVIHDQDWREPIKAALAAHLPQAEVYCHYSRHPDSITYELPEIRETLATGNRCAAESDVLIAYVPSASMGTAIEMHEAYARGAVIVTISPLTANWVLRAYSDRILPDVAAFEAFAASGELTALIAAKRNL</sequence>
<reference evidence="1" key="1">
    <citation type="journal article" date="2015" name="Nature">
        <title>Complex archaea that bridge the gap between prokaryotes and eukaryotes.</title>
        <authorList>
            <person name="Spang A."/>
            <person name="Saw J.H."/>
            <person name="Jorgensen S.L."/>
            <person name="Zaremba-Niedzwiedzka K."/>
            <person name="Martijn J."/>
            <person name="Lind A.E."/>
            <person name="van Eijk R."/>
            <person name="Schleper C."/>
            <person name="Guy L."/>
            <person name="Ettema T.J."/>
        </authorList>
    </citation>
    <scope>NUCLEOTIDE SEQUENCE</scope>
</reference>
<organism evidence="1">
    <name type="scientific">marine sediment metagenome</name>
    <dbReference type="NCBI Taxonomy" id="412755"/>
    <lineage>
        <taxon>unclassified sequences</taxon>
        <taxon>metagenomes</taxon>
        <taxon>ecological metagenomes</taxon>
    </lineage>
</organism>
<protein>
    <submittedName>
        <fullName evidence="1">Uncharacterized protein</fullName>
    </submittedName>
</protein>
<dbReference type="Gene3D" id="3.40.50.450">
    <property type="match status" value="1"/>
</dbReference>
<gene>
    <name evidence="1" type="ORF">LCGC14_0204030</name>
</gene>
<dbReference type="AlphaFoldDB" id="A0A0F9UI23"/>
<evidence type="ECO:0000313" key="1">
    <source>
        <dbReference type="EMBL" id="KKN92875.1"/>
    </source>
</evidence>
<name>A0A0F9UI23_9ZZZZ</name>